<keyword evidence="2" id="KW-1185">Reference proteome</keyword>
<gene>
    <name evidence="1" type="ORF">F383_14296</name>
</gene>
<accession>A0A0B0NCF2</accession>
<protein>
    <submittedName>
        <fullName evidence="1">Uncharacterized protein</fullName>
    </submittedName>
</protein>
<evidence type="ECO:0000313" key="2">
    <source>
        <dbReference type="Proteomes" id="UP000032142"/>
    </source>
</evidence>
<reference evidence="2" key="1">
    <citation type="submission" date="2014-09" db="EMBL/GenBank/DDBJ databases">
        <authorList>
            <person name="Mudge J."/>
            <person name="Ramaraj T."/>
            <person name="Lindquist I.E."/>
            <person name="Bharti A.K."/>
            <person name="Sundararajan A."/>
            <person name="Cameron C.T."/>
            <person name="Woodward J.E."/>
            <person name="May G.D."/>
            <person name="Brubaker C."/>
            <person name="Broadhvest J."/>
            <person name="Wilkins T.A."/>
        </authorList>
    </citation>
    <scope>NUCLEOTIDE SEQUENCE</scope>
    <source>
        <strain evidence="2">cv. AKA8401</strain>
    </source>
</reference>
<sequence>MPRVEHDRITTCYELTIKTMVGPWQYV</sequence>
<proteinExistence type="predicted"/>
<organism evidence="1 2">
    <name type="scientific">Gossypium arboreum</name>
    <name type="common">Tree cotton</name>
    <name type="synonym">Gossypium nanking</name>
    <dbReference type="NCBI Taxonomy" id="29729"/>
    <lineage>
        <taxon>Eukaryota</taxon>
        <taxon>Viridiplantae</taxon>
        <taxon>Streptophyta</taxon>
        <taxon>Embryophyta</taxon>
        <taxon>Tracheophyta</taxon>
        <taxon>Spermatophyta</taxon>
        <taxon>Magnoliopsida</taxon>
        <taxon>eudicotyledons</taxon>
        <taxon>Gunneridae</taxon>
        <taxon>Pentapetalae</taxon>
        <taxon>rosids</taxon>
        <taxon>malvids</taxon>
        <taxon>Malvales</taxon>
        <taxon>Malvaceae</taxon>
        <taxon>Malvoideae</taxon>
        <taxon>Gossypium</taxon>
    </lineage>
</organism>
<dbReference type="EMBL" id="KN393597">
    <property type="protein sequence ID" value="KHG10312.1"/>
    <property type="molecule type" value="Genomic_DNA"/>
</dbReference>
<evidence type="ECO:0000313" key="1">
    <source>
        <dbReference type="EMBL" id="KHG10312.1"/>
    </source>
</evidence>
<name>A0A0B0NCF2_GOSAR</name>
<dbReference type="Proteomes" id="UP000032142">
    <property type="component" value="Unassembled WGS sequence"/>
</dbReference>
<dbReference type="AlphaFoldDB" id="A0A0B0NCF2"/>